<dbReference type="InterPro" id="IPR016477">
    <property type="entry name" value="Fructo-/Ketosamine-3-kinase"/>
</dbReference>
<dbReference type="RefSeq" id="WP_162452834.1">
    <property type="nucleotide sequence ID" value="NZ_WLZY01000010.1"/>
</dbReference>
<evidence type="ECO:0000313" key="2">
    <source>
        <dbReference type="EMBL" id="NDL60123.1"/>
    </source>
</evidence>
<proteinExistence type="inferred from homology"/>
<keyword evidence="3" id="KW-1185">Reference proteome</keyword>
<comment type="similarity">
    <text evidence="1">Belongs to the fructosamine kinase family.</text>
</comment>
<dbReference type="InterPro" id="IPR011009">
    <property type="entry name" value="Kinase-like_dom_sf"/>
</dbReference>
<keyword evidence="1" id="KW-0418">Kinase</keyword>
<dbReference type="PIRSF" id="PIRSF006221">
    <property type="entry name" value="Ketosamine-3-kinase"/>
    <property type="match status" value="1"/>
</dbReference>
<comment type="caution">
    <text evidence="2">The sequence shown here is derived from an EMBL/GenBank/DDBJ whole genome shotgun (WGS) entry which is preliminary data.</text>
</comment>
<dbReference type="GO" id="GO:0016301">
    <property type="term" value="F:kinase activity"/>
    <property type="evidence" value="ECO:0007669"/>
    <property type="project" value="UniProtKB-UniRule"/>
</dbReference>
<dbReference type="Pfam" id="PF03881">
    <property type="entry name" value="Fructosamin_kin"/>
    <property type="match status" value="1"/>
</dbReference>
<gene>
    <name evidence="2" type="ORF">F7O44_23915</name>
</gene>
<dbReference type="Gene3D" id="1.10.510.10">
    <property type="entry name" value="Transferase(Phosphotransferase) domain 1"/>
    <property type="match status" value="1"/>
</dbReference>
<dbReference type="AlphaFoldDB" id="A0A7K3MA07"/>
<keyword evidence="1 2" id="KW-0808">Transferase</keyword>
<dbReference type="EMBL" id="WLZY01000010">
    <property type="protein sequence ID" value="NDL60123.1"/>
    <property type="molecule type" value="Genomic_DNA"/>
</dbReference>
<dbReference type="SUPFAM" id="SSF56112">
    <property type="entry name" value="Protein kinase-like (PK-like)"/>
    <property type="match status" value="1"/>
</dbReference>
<name>A0A7K3MA07_9ACTN</name>
<dbReference type="PANTHER" id="PTHR12149">
    <property type="entry name" value="FRUCTOSAMINE 3 KINASE-RELATED PROTEIN"/>
    <property type="match status" value="1"/>
</dbReference>
<dbReference type="Gene3D" id="3.30.200.20">
    <property type="entry name" value="Phosphorylase Kinase, domain 1"/>
    <property type="match status" value="1"/>
</dbReference>
<dbReference type="PANTHER" id="PTHR12149:SF8">
    <property type="entry name" value="PROTEIN-RIBULOSAMINE 3-KINASE"/>
    <property type="match status" value="1"/>
</dbReference>
<organism evidence="2 3">
    <name type="scientific">Phytoactinopolyspora mesophila</name>
    <dbReference type="NCBI Taxonomy" id="2650750"/>
    <lineage>
        <taxon>Bacteria</taxon>
        <taxon>Bacillati</taxon>
        <taxon>Actinomycetota</taxon>
        <taxon>Actinomycetes</taxon>
        <taxon>Jiangellales</taxon>
        <taxon>Jiangellaceae</taxon>
        <taxon>Phytoactinopolyspora</taxon>
    </lineage>
</organism>
<dbReference type="Gene3D" id="1.20.1270.240">
    <property type="match status" value="1"/>
</dbReference>
<evidence type="ECO:0000313" key="3">
    <source>
        <dbReference type="Proteomes" id="UP000460435"/>
    </source>
</evidence>
<accession>A0A7K3MA07</accession>
<sequence>MLPVDSLDPTRLSDLLGEQVVNVEAVGGGDICQAHKASMGHGRAVFVKTRSQAPEGFFESEANGLARLGSAPGGAPVPRVLAANTECLVLEWIAPEPPSALAAERFGRALAATHRSGNAVFGSDTGDGWIGTLHLPGGPWPDWPTMWAAGRLEPYLRAARDNGSVSKRDAADVSRVIDNISHLAGPAEPPALIHGDLWAGNVLWGQDGRCWLVDPAAHGGHRESDLAMLTLFGLPHLERVLSSYHEASPLADGWRDRVPVHQLHPILVHAVLFGGSYGPRAGQLARLALSG</sequence>
<dbReference type="Proteomes" id="UP000460435">
    <property type="component" value="Unassembled WGS sequence"/>
</dbReference>
<evidence type="ECO:0000256" key="1">
    <source>
        <dbReference type="PIRNR" id="PIRNR006221"/>
    </source>
</evidence>
<reference evidence="2 3" key="1">
    <citation type="submission" date="2019-11" db="EMBL/GenBank/DDBJ databases">
        <authorList>
            <person name="Li X.-J."/>
            <person name="Feng X.-M."/>
        </authorList>
    </citation>
    <scope>NUCLEOTIDE SEQUENCE [LARGE SCALE GENOMIC DNA]</scope>
    <source>
        <strain evidence="2 3">XMNu-373</strain>
    </source>
</reference>
<protein>
    <submittedName>
        <fullName evidence="2">Phosphotransferase</fullName>
    </submittedName>
</protein>